<evidence type="ECO:0000313" key="1">
    <source>
        <dbReference type="EMBL" id="RAK99270.1"/>
    </source>
</evidence>
<name>A0A395GUN6_9EURO</name>
<dbReference type="GeneID" id="37224665"/>
<accession>A0A395GUN6</accession>
<sequence>MAIHPDFLDRPETRIIRELIDNPNAVPAAVVQQIIQLSQIHVNAGDEEEISSHVYYTSTVVVELTDLVPPSQQTKLVEFLVQLQRIPILDPRTGEEATVIEGLKQWSDLPLFGVHVSDEMNLDYWGPQSPAKL</sequence>
<dbReference type="Proteomes" id="UP000249402">
    <property type="component" value="Unassembled WGS sequence"/>
</dbReference>
<gene>
    <name evidence="1" type="ORF">BO80DRAFT_426564</name>
</gene>
<dbReference type="InterPro" id="IPR022085">
    <property type="entry name" value="OpdG"/>
</dbReference>
<dbReference type="VEuPathDB" id="FungiDB:BO80DRAFT_426564"/>
<dbReference type="AlphaFoldDB" id="A0A395GUN6"/>
<proteinExistence type="predicted"/>
<dbReference type="Pfam" id="PF12311">
    <property type="entry name" value="DUF3632"/>
    <property type="match status" value="1"/>
</dbReference>
<keyword evidence="2" id="KW-1185">Reference proteome</keyword>
<dbReference type="EMBL" id="KZ824447">
    <property type="protein sequence ID" value="RAK99270.1"/>
    <property type="molecule type" value="Genomic_DNA"/>
</dbReference>
<dbReference type="RefSeq" id="XP_025573598.1">
    <property type="nucleotide sequence ID" value="XM_025719800.1"/>
</dbReference>
<dbReference type="OrthoDB" id="3350591at2759"/>
<protein>
    <submittedName>
        <fullName evidence="1">Uncharacterized protein</fullName>
    </submittedName>
</protein>
<evidence type="ECO:0000313" key="2">
    <source>
        <dbReference type="Proteomes" id="UP000249402"/>
    </source>
</evidence>
<reference evidence="1 2" key="1">
    <citation type="submission" date="2018-02" db="EMBL/GenBank/DDBJ databases">
        <title>The genomes of Aspergillus section Nigri reveals drivers in fungal speciation.</title>
        <authorList>
            <consortium name="DOE Joint Genome Institute"/>
            <person name="Vesth T.C."/>
            <person name="Nybo J."/>
            <person name="Theobald S."/>
            <person name="Brandl J."/>
            <person name="Frisvad J.C."/>
            <person name="Nielsen K.F."/>
            <person name="Lyhne E.K."/>
            <person name="Kogle M.E."/>
            <person name="Kuo A."/>
            <person name="Riley R."/>
            <person name="Clum A."/>
            <person name="Nolan M."/>
            <person name="Lipzen A."/>
            <person name="Salamov A."/>
            <person name="Henrissat B."/>
            <person name="Wiebenga A."/>
            <person name="De vries R.P."/>
            <person name="Grigoriev I.V."/>
            <person name="Mortensen U.H."/>
            <person name="Andersen M.R."/>
            <person name="Baker S.E."/>
        </authorList>
    </citation>
    <scope>NUCLEOTIDE SEQUENCE [LARGE SCALE GENOMIC DNA]</scope>
    <source>
        <strain evidence="1 2">CBS 121593</strain>
    </source>
</reference>
<organism evidence="1 2">
    <name type="scientific">Aspergillus ibericus CBS 121593</name>
    <dbReference type="NCBI Taxonomy" id="1448316"/>
    <lineage>
        <taxon>Eukaryota</taxon>
        <taxon>Fungi</taxon>
        <taxon>Dikarya</taxon>
        <taxon>Ascomycota</taxon>
        <taxon>Pezizomycotina</taxon>
        <taxon>Eurotiomycetes</taxon>
        <taxon>Eurotiomycetidae</taxon>
        <taxon>Eurotiales</taxon>
        <taxon>Aspergillaceae</taxon>
        <taxon>Aspergillus</taxon>
        <taxon>Aspergillus subgen. Circumdati</taxon>
    </lineage>
</organism>